<name>A0A1D7W5Z5_BREAU</name>
<dbReference type="RefSeq" id="WP_069600564.1">
    <property type="nucleotide sequence ID" value="NZ_CP017150.1"/>
</dbReference>
<dbReference type="KEGG" id="blin:BLSMQ_2767"/>
<protein>
    <submittedName>
        <fullName evidence="1">Uncharacterized protein</fullName>
    </submittedName>
</protein>
<dbReference type="AlphaFoldDB" id="A0A1D7W5Z5"/>
<sequence>MIARPIPPRYGADKFVKRVINSYFARIEHRPGLVAASVLMGRAAIMVLGIVCNIFLFVMAAAILAVIFWIIAISLALGGSLIENGDVQAASNISLAVAMLSLLVVTGSTIAHSTTKRLIESSATFDEPTSIVDESVGAVGPIDFAREPSYLRSRACNDAVATAIVVKRVLGAHVDTVIIDPDGRSSVRYENQSEPKDRLFDTLTTLIAPIAAASIGSGELHTLSTTMTLGTDRKVATALTEAIVISGLRPTGFTGDLSAEALINAARDRCLPAFEHTTVDQRLMASLELDRAHIMRGQRLAWVLTARPAYEAQVHAKESAS</sequence>
<evidence type="ECO:0000313" key="1">
    <source>
        <dbReference type="EMBL" id="AOP54473.1"/>
    </source>
</evidence>
<dbReference type="Proteomes" id="UP000094793">
    <property type="component" value="Chromosome"/>
</dbReference>
<evidence type="ECO:0000313" key="2">
    <source>
        <dbReference type="Proteomes" id="UP000094793"/>
    </source>
</evidence>
<accession>A0A1D7W5Z5</accession>
<dbReference type="EMBL" id="CP017150">
    <property type="protein sequence ID" value="AOP54473.1"/>
    <property type="molecule type" value="Genomic_DNA"/>
</dbReference>
<dbReference type="OrthoDB" id="9893727at2"/>
<gene>
    <name evidence="1" type="ORF">BLSMQ_2767</name>
</gene>
<organism evidence="1 2">
    <name type="scientific">Brevibacterium aurantiacum</name>
    <dbReference type="NCBI Taxonomy" id="273384"/>
    <lineage>
        <taxon>Bacteria</taxon>
        <taxon>Bacillati</taxon>
        <taxon>Actinomycetota</taxon>
        <taxon>Actinomycetes</taxon>
        <taxon>Micrococcales</taxon>
        <taxon>Brevibacteriaceae</taxon>
        <taxon>Brevibacterium</taxon>
    </lineage>
</organism>
<proteinExistence type="predicted"/>
<reference evidence="2" key="1">
    <citation type="submission" date="2016-09" db="EMBL/GenBank/DDBJ databases">
        <title>Complete Genome Sequence of Brevibacterium linens SMQ-1335.</title>
        <authorList>
            <person name="de Melo A.G."/>
            <person name="Labrie S.J."/>
            <person name="Dumaresq J."/>
            <person name="Roberts R.J."/>
            <person name="Tremblay D.M."/>
            <person name="Moineau S."/>
        </authorList>
    </citation>
    <scope>NUCLEOTIDE SEQUENCE [LARGE SCALE GENOMIC DNA]</scope>
    <source>
        <strain evidence="2">SMQ-1335</strain>
    </source>
</reference>